<evidence type="ECO:0000313" key="10">
    <source>
        <dbReference type="EMBL" id="EAT59014.1"/>
    </source>
</evidence>
<evidence type="ECO:0000313" key="11">
    <source>
        <dbReference type="Proteomes" id="UP000004162"/>
    </source>
</evidence>
<organism evidence="10 11">
    <name type="scientific">Chlorobium ferrooxidans DSM 13031</name>
    <dbReference type="NCBI Taxonomy" id="377431"/>
    <lineage>
        <taxon>Bacteria</taxon>
        <taxon>Pseudomonadati</taxon>
        <taxon>Chlorobiota</taxon>
        <taxon>Chlorobiia</taxon>
        <taxon>Chlorobiales</taxon>
        <taxon>Chlorobiaceae</taxon>
        <taxon>Chlorobium/Pelodictyon group</taxon>
        <taxon>Chlorobium</taxon>
    </lineage>
</organism>
<dbReference type="InterPro" id="IPR012676">
    <property type="entry name" value="TGS-like"/>
</dbReference>
<dbReference type="CDD" id="cd04867">
    <property type="entry name" value="TGS_YchF_OLA1"/>
    <property type="match status" value="1"/>
</dbReference>
<feature type="binding site" evidence="6">
    <location>
        <begin position="12"/>
        <end position="17"/>
    </location>
    <ligand>
        <name>ATP</name>
        <dbReference type="ChEBI" id="CHEBI:30616"/>
    </ligand>
</feature>
<evidence type="ECO:0000256" key="3">
    <source>
        <dbReference type="ARBA" id="ARBA00022741"/>
    </source>
</evidence>
<dbReference type="Pfam" id="PF06071">
    <property type="entry name" value="YchF-GTPase_C"/>
    <property type="match status" value="1"/>
</dbReference>
<dbReference type="Gene3D" id="3.40.50.300">
    <property type="entry name" value="P-loop containing nucleotide triphosphate hydrolases"/>
    <property type="match status" value="1"/>
</dbReference>
<evidence type="ECO:0000256" key="4">
    <source>
        <dbReference type="ARBA" id="ARBA00022840"/>
    </source>
</evidence>
<dbReference type="CDD" id="cd01900">
    <property type="entry name" value="YchF"/>
    <property type="match status" value="1"/>
</dbReference>
<dbReference type="SUPFAM" id="SSF81271">
    <property type="entry name" value="TGS-like"/>
    <property type="match status" value="1"/>
</dbReference>
<dbReference type="GO" id="GO:0005525">
    <property type="term" value="F:GTP binding"/>
    <property type="evidence" value="ECO:0007669"/>
    <property type="project" value="InterPro"/>
</dbReference>
<dbReference type="InterPro" id="IPR004095">
    <property type="entry name" value="TGS"/>
</dbReference>
<keyword evidence="3 6" id="KW-0547">Nucleotide-binding</keyword>
<dbReference type="GO" id="GO:0005524">
    <property type="term" value="F:ATP binding"/>
    <property type="evidence" value="ECO:0007669"/>
    <property type="project" value="UniProtKB-UniRule"/>
</dbReference>
<dbReference type="RefSeq" id="WP_006366261.1">
    <property type="nucleotide sequence ID" value="NZ_AASE01000008.1"/>
</dbReference>
<dbReference type="PROSITE" id="PS51880">
    <property type="entry name" value="TGS"/>
    <property type="match status" value="1"/>
</dbReference>
<evidence type="ECO:0000256" key="2">
    <source>
        <dbReference type="ARBA" id="ARBA00022723"/>
    </source>
</evidence>
<dbReference type="FunFam" id="3.10.20.30:FF:000001">
    <property type="entry name" value="Ribosome-binding ATPase YchF"/>
    <property type="match status" value="1"/>
</dbReference>
<reference evidence="10 11" key="1">
    <citation type="submission" date="2006-07" db="EMBL/GenBank/DDBJ databases">
        <title>Annotation of the draft genome assembly of Chlorobium ferroxidans DSM 13031.</title>
        <authorList>
            <consortium name="US DOE Joint Genome Institute (JGI-ORNL)"/>
            <person name="Larimer F."/>
            <person name="Land M."/>
            <person name="Hauser L."/>
        </authorList>
    </citation>
    <scope>NUCLEOTIDE SEQUENCE [LARGE SCALE GENOMIC DNA]</scope>
    <source>
        <strain evidence="10 11">DSM 13031</strain>
    </source>
</reference>
<dbReference type="GO" id="GO:0016887">
    <property type="term" value="F:ATP hydrolysis activity"/>
    <property type="evidence" value="ECO:0007669"/>
    <property type="project" value="UniProtKB-UniRule"/>
</dbReference>
<evidence type="ECO:0000259" key="8">
    <source>
        <dbReference type="PROSITE" id="PS51710"/>
    </source>
</evidence>
<dbReference type="GO" id="GO:0046872">
    <property type="term" value="F:metal ion binding"/>
    <property type="evidence" value="ECO:0007669"/>
    <property type="project" value="UniProtKB-KW"/>
</dbReference>
<feature type="domain" description="TGS" evidence="9">
    <location>
        <begin position="278"/>
        <end position="361"/>
    </location>
</feature>
<evidence type="ECO:0000256" key="6">
    <source>
        <dbReference type="HAMAP-Rule" id="MF_00944"/>
    </source>
</evidence>
<dbReference type="InterPro" id="IPR041706">
    <property type="entry name" value="YchF_N"/>
</dbReference>
<comment type="cofactor">
    <cofactor evidence="1">
        <name>Mg(2+)</name>
        <dbReference type="ChEBI" id="CHEBI:18420"/>
    </cofactor>
</comment>
<evidence type="ECO:0000256" key="7">
    <source>
        <dbReference type="SAM" id="Coils"/>
    </source>
</evidence>
<dbReference type="EMBL" id="AASE01000008">
    <property type="protein sequence ID" value="EAT59014.1"/>
    <property type="molecule type" value="Genomic_DNA"/>
</dbReference>
<dbReference type="PIRSF" id="PIRSF006641">
    <property type="entry name" value="CHP00092"/>
    <property type="match status" value="1"/>
</dbReference>
<dbReference type="GO" id="GO:0043023">
    <property type="term" value="F:ribosomal large subunit binding"/>
    <property type="evidence" value="ECO:0007669"/>
    <property type="project" value="UniProtKB-UniRule"/>
</dbReference>
<dbReference type="InterPro" id="IPR027417">
    <property type="entry name" value="P-loop_NTPase"/>
</dbReference>
<evidence type="ECO:0000259" key="9">
    <source>
        <dbReference type="PROSITE" id="PS51880"/>
    </source>
</evidence>
<dbReference type="InterPro" id="IPR006073">
    <property type="entry name" value="GTP-bd"/>
</dbReference>
<protein>
    <recommendedName>
        <fullName evidence="6">Ribosome-binding ATPase YchF</fullName>
    </recommendedName>
</protein>
<dbReference type="HAMAP" id="MF_00944">
    <property type="entry name" value="YchF_OLA1_ATPase"/>
    <property type="match status" value="1"/>
</dbReference>
<dbReference type="OrthoDB" id="9807318at2"/>
<feature type="coiled-coil region" evidence="7">
    <location>
        <begin position="130"/>
        <end position="157"/>
    </location>
</feature>
<dbReference type="Proteomes" id="UP000004162">
    <property type="component" value="Unassembled WGS sequence"/>
</dbReference>
<evidence type="ECO:0000256" key="5">
    <source>
        <dbReference type="ARBA" id="ARBA00022842"/>
    </source>
</evidence>
<dbReference type="InterPro" id="IPR023192">
    <property type="entry name" value="TGS-like_dom_sf"/>
</dbReference>
<comment type="function">
    <text evidence="6">ATPase that binds to both the 70S ribosome and the 50S ribosomal subunit in a nucleotide-independent manner.</text>
</comment>
<dbReference type="InterPro" id="IPR012675">
    <property type="entry name" value="Beta-grasp_dom_sf"/>
</dbReference>
<sequence>MSLRCGIVGLPNVGKSTLFNAITAKQAEAANYPFCTIEPNVGTVLVPDERMQLIANVVKTPTLVPTTLEIVDIAGLVKGASKGEGLGNQFLSHIREVDAIVHVVRCFDDENIIHVEGRIDPADDIITIETELMLADLDSMERRIERLRKNAKKEKELLLQVDLAEKIISGLSEGIPARKLIETDEEKEMAKQFFLLSTKPILFAANVAENDIVDGNAYTRKVAEIAAASGSKMLIISAKTEADIAELPEEDRPEFLESLGLKMSGLDRLIQTAYDLLGLQTYFTAGVKEVHAWTIRKGAAAPEAAAAIHSDFEKGFIRAEVMFYHDLIELGSEQKVKEAGKLRSEGKEYIVKDGDVIVFRFNV</sequence>
<reference evidence="10 11" key="2">
    <citation type="submission" date="2006-07" db="EMBL/GenBank/DDBJ databases">
        <title>Sequencing of the draft genome and assembly of Chlorobium ferroxidans DSM 13031.</title>
        <authorList>
            <consortium name="US DOE Joint Genome Institute (JGI-PGF)"/>
            <person name="Copeland A."/>
            <person name="Lucas S."/>
            <person name="Lapidus A."/>
            <person name="Barry K."/>
            <person name="Glavina del Rio T."/>
            <person name="Dalin E."/>
            <person name="Tice H."/>
            <person name="Bruce D."/>
            <person name="Pitluck S."/>
            <person name="Richardson P."/>
        </authorList>
    </citation>
    <scope>NUCLEOTIDE SEQUENCE [LARGE SCALE GENOMIC DNA]</scope>
    <source>
        <strain evidence="10 11">DSM 13031</strain>
    </source>
</reference>
<dbReference type="Gene3D" id="1.10.150.300">
    <property type="entry name" value="TGS-like domain"/>
    <property type="match status" value="1"/>
</dbReference>
<proteinExistence type="inferred from homology"/>
<dbReference type="FunFam" id="1.10.150.300:FF:000001">
    <property type="entry name" value="Ribosome-binding ATPase YchF"/>
    <property type="match status" value="1"/>
</dbReference>
<keyword evidence="11" id="KW-1185">Reference proteome</keyword>
<accession>Q0YRX4</accession>
<keyword evidence="4 6" id="KW-0067">ATP-binding</keyword>
<dbReference type="GO" id="GO:0005737">
    <property type="term" value="C:cytoplasm"/>
    <property type="evidence" value="ECO:0007669"/>
    <property type="project" value="TreeGrafter"/>
</dbReference>
<dbReference type="PANTHER" id="PTHR23305">
    <property type="entry name" value="OBG GTPASE FAMILY"/>
    <property type="match status" value="1"/>
</dbReference>
<dbReference type="SUPFAM" id="SSF52540">
    <property type="entry name" value="P-loop containing nucleoside triphosphate hydrolases"/>
    <property type="match status" value="1"/>
</dbReference>
<dbReference type="PRINTS" id="PR00326">
    <property type="entry name" value="GTP1OBG"/>
</dbReference>
<dbReference type="Pfam" id="PF01926">
    <property type="entry name" value="MMR_HSR1"/>
    <property type="match status" value="1"/>
</dbReference>
<dbReference type="PANTHER" id="PTHR23305:SF18">
    <property type="entry name" value="OBG-TYPE G DOMAIN-CONTAINING PROTEIN"/>
    <property type="match status" value="1"/>
</dbReference>
<dbReference type="AlphaFoldDB" id="Q0YRX4"/>
<feature type="domain" description="OBG-type G" evidence="8">
    <location>
        <begin position="3"/>
        <end position="256"/>
    </location>
</feature>
<dbReference type="InterPro" id="IPR004396">
    <property type="entry name" value="ATPase_YchF/OLA1"/>
</dbReference>
<evidence type="ECO:0000256" key="1">
    <source>
        <dbReference type="ARBA" id="ARBA00001946"/>
    </source>
</evidence>
<comment type="caution">
    <text evidence="10">The sequence shown here is derived from an EMBL/GenBank/DDBJ whole genome shotgun (WGS) entry which is preliminary data.</text>
</comment>
<dbReference type="InterPro" id="IPR031167">
    <property type="entry name" value="G_OBG"/>
</dbReference>
<comment type="similarity">
    <text evidence="6">Belongs to the TRAFAC class OBG-HflX-like GTPase superfamily. OBG GTPase family. YchF/OLA1 subfamily.</text>
</comment>
<dbReference type="PROSITE" id="PS51710">
    <property type="entry name" value="G_OBG"/>
    <property type="match status" value="1"/>
</dbReference>
<dbReference type="Gene3D" id="3.10.20.30">
    <property type="match status" value="1"/>
</dbReference>
<keyword evidence="5" id="KW-0460">Magnesium</keyword>
<dbReference type="InterPro" id="IPR013029">
    <property type="entry name" value="YchF_C"/>
</dbReference>
<keyword evidence="7" id="KW-0175">Coiled coil</keyword>
<dbReference type="NCBIfam" id="TIGR00092">
    <property type="entry name" value="redox-regulated ATPase YchF"/>
    <property type="match status" value="1"/>
</dbReference>
<keyword evidence="2" id="KW-0479">Metal-binding</keyword>
<name>Q0YRX4_9CHLB</name>
<gene>
    <name evidence="6" type="primary">ychF</name>
    <name evidence="10" type="ORF">CferDRAFT_1013</name>
</gene>